<dbReference type="PROSITE" id="PS00086">
    <property type="entry name" value="CYTOCHROME_P450"/>
    <property type="match status" value="1"/>
</dbReference>
<evidence type="ECO:0000313" key="6">
    <source>
        <dbReference type="Proteomes" id="UP000693738"/>
    </source>
</evidence>
<dbReference type="Proteomes" id="UP000693738">
    <property type="component" value="Unassembled WGS sequence"/>
</dbReference>
<dbReference type="GO" id="GO:0020037">
    <property type="term" value="F:heme binding"/>
    <property type="evidence" value="ECO:0007669"/>
    <property type="project" value="InterPro"/>
</dbReference>
<evidence type="ECO:0000313" key="5">
    <source>
        <dbReference type="EMBL" id="CAG7559476.1"/>
    </source>
</evidence>
<dbReference type="PROSITE" id="PS50297">
    <property type="entry name" value="ANK_REP_REGION"/>
    <property type="match status" value="2"/>
</dbReference>
<dbReference type="Pfam" id="PF00067">
    <property type="entry name" value="p450"/>
    <property type="match status" value="1"/>
</dbReference>
<dbReference type="InterPro" id="IPR050121">
    <property type="entry name" value="Cytochrome_P450_monoxygenase"/>
</dbReference>
<keyword evidence="3" id="KW-0408">Iron</keyword>
<evidence type="ECO:0008006" key="7">
    <source>
        <dbReference type="Google" id="ProtNLM"/>
    </source>
</evidence>
<protein>
    <recommendedName>
        <fullName evidence="7">Trichodiene oxygenase</fullName>
    </recommendedName>
</protein>
<evidence type="ECO:0000256" key="3">
    <source>
        <dbReference type="ARBA" id="ARBA00023004"/>
    </source>
</evidence>
<feature type="repeat" description="ANK" evidence="4">
    <location>
        <begin position="247"/>
        <end position="282"/>
    </location>
</feature>
<dbReference type="Pfam" id="PF12796">
    <property type="entry name" value="Ank_2"/>
    <property type="match status" value="1"/>
</dbReference>
<evidence type="ECO:0000256" key="1">
    <source>
        <dbReference type="ARBA" id="ARBA00022617"/>
    </source>
</evidence>
<name>A0A8J2NAC6_FUSEQ</name>
<dbReference type="AlphaFoldDB" id="A0A8J2NAC6"/>
<keyword evidence="1" id="KW-0349">Heme</keyword>
<evidence type="ECO:0000256" key="2">
    <source>
        <dbReference type="ARBA" id="ARBA00022723"/>
    </source>
</evidence>
<keyword evidence="4" id="KW-0040">ANK repeat</keyword>
<proteinExistence type="predicted"/>
<reference evidence="5" key="1">
    <citation type="submission" date="2021-05" db="EMBL/GenBank/DDBJ databases">
        <authorList>
            <person name="Khan N."/>
        </authorList>
    </citation>
    <scope>NUCLEOTIDE SEQUENCE</scope>
</reference>
<feature type="repeat" description="ANK" evidence="4">
    <location>
        <begin position="181"/>
        <end position="213"/>
    </location>
</feature>
<dbReference type="PANTHER" id="PTHR24305">
    <property type="entry name" value="CYTOCHROME P450"/>
    <property type="match status" value="1"/>
</dbReference>
<dbReference type="EMBL" id="CAJSTJ010000129">
    <property type="protein sequence ID" value="CAG7559476.1"/>
    <property type="molecule type" value="Genomic_DNA"/>
</dbReference>
<dbReference type="GO" id="GO:0004497">
    <property type="term" value="F:monooxygenase activity"/>
    <property type="evidence" value="ECO:0007669"/>
    <property type="project" value="InterPro"/>
</dbReference>
<organism evidence="5 6">
    <name type="scientific">Fusarium equiseti</name>
    <name type="common">Fusarium scirpi</name>
    <dbReference type="NCBI Taxonomy" id="61235"/>
    <lineage>
        <taxon>Eukaryota</taxon>
        <taxon>Fungi</taxon>
        <taxon>Dikarya</taxon>
        <taxon>Ascomycota</taxon>
        <taxon>Pezizomycotina</taxon>
        <taxon>Sordariomycetes</taxon>
        <taxon>Hypocreomycetidae</taxon>
        <taxon>Hypocreales</taxon>
        <taxon>Nectriaceae</taxon>
        <taxon>Fusarium</taxon>
        <taxon>Fusarium incarnatum-equiseti species complex</taxon>
    </lineage>
</organism>
<dbReference type="InterPro" id="IPR001128">
    <property type="entry name" value="Cyt_P450"/>
</dbReference>
<comment type="caution">
    <text evidence="5">The sequence shown here is derived from an EMBL/GenBank/DDBJ whole genome shotgun (WGS) entry which is preliminary data.</text>
</comment>
<dbReference type="GO" id="GO:0016705">
    <property type="term" value="F:oxidoreductase activity, acting on paired donors, with incorporation or reduction of molecular oxygen"/>
    <property type="evidence" value="ECO:0007669"/>
    <property type="project" value="InterPro"/>
</dbReference>
<dbReference type="PROSITE" id="PS50088">
    <property type="entry name" value="ANK_REPEAT"/>
    <property type="match status" value="2"/>
</dbReference>
<dbReference type="InterPro" id="IPR017972">
    <property type="entry name" value="Cyt_P450_CS"/>
</dbReference>
<gene>
    <name evidence="5" type="ORF">FEQUK3_LOCUS5207</name>
</gene>
<dbReference type="GO" id="GO:0005506">
    <property type="term" value="F:iron ion binding"/>
    <property type="evidence" value="ECO:0007669"/>
    <property type="project" value="InterPro"/>
</dbReference>
<dbReference type="SMART" id="SM00248">
    <property type="entry name" value="ANK"/>
    <property type="match status" value="5"/>
</dbReference>
<accession>A0A8J2NAC6</accession>
<evidence type="ECO:0000256" key="4">
    <source>
        <dbReference type="PROSITE-ProRule" id="PRU00023"/>
    </source>
</evidence>
<dbReference type="PANTHER" id="PTHR24305:SF147">
    <property type="entry name" value="P450, PUTATIVE (EUROFUNG)-RELATED"/>
    <property type="match status" value="1"/>
</dbReference>
<dbReference type="InterPro" id="IPR002110">
    <property type="entry name" value="Ankyrin_rpt"/>
</dbReference>
<sequence length="882" mass="99828">MSLPYEAYTANSEFIFKSRQDVDGHRRALELIFEDPPDLATTKDLILDRHPWISQRVRLIVATSRDITGLPPLAAAIKLGDIEEAQRLINSGAPTDIHGPAFGNLAHVAAARSDHQIHEIFPLLKLVIEAGANPNAPGPEPEQESLLCFIIRDVFIPNYRHAICRYLVEDVGVDVNMRSQSGTYPIIIATELADRRLVHYLVQKGADVNVSDYQGKRAAHHAVPSASNRSIGLLIKAGVDLLAPDYYGRTPLHFAAMHCHWEFIGIFIDFLPEGYDINVRDDDGWTPLMYACKNARSDALKIEILVKVYGADVWPVSYNGQWSALKLANFARMDAEALKCLEPPMHQRERTLEDGTKQYRDSSAVHRVFLLIMDWETVDVKGLVSFKSAATLVGVWIVYRVVIALYNISPFHPLSRFPGPKIAAASYAYEAYYDWWRVGRYGKVIREMHEKYGKINPDELHCSDPYFTDEIYAGPGRVRDKWQHQLNTGGAGPVSVTGFSTVSHEVHRMRKGALSKYFSRAQMLKLEGEVQDFAQMTVDKMLRYAGGEPFDVKEAFNCFTADIISQYAFGESMGFIAQEGWEPNLATWVKSFFQSAYMMRHNVFARKMAQVLPFLSDYLGEDIKAVMNQMNVVIPGYIKAALKNPDGGRVFAQVVESKTLPESEKSLYRLSGEGFNFLLAGTETTAATLTVITYFLLDKPEIYKRLMTDLQGIDPENLKWTDLEQRPYLWAVIHEALRVMPGVSHRSARIAREEELVYRSKDGKTEWVIPRGTPIGMTSMINHWNEELFPNPDEFLPERWLENGKPNYKLQKFLISFGKGSRACIGENLAYCEVYIMAALLAFRVIPRARLYETTIEDLTYDHDLIVLQTKKGSISVRIAIS</sequence>
<keyword evidence="2" id="KW-0479">Metal-binding</keyword>
<dbReference type="CDD" id="cd11062">
    <property type="entry name" value="CYP58-like"/>
    <property type="match status" value="1"/>
</dbReference>